<accession>A0A4W2BZF2</accession>
<dbReference type="Ensembl" id="ENSBIXT00000007126.1">
    <property type="protein sequence ID" value="ENSBIXP00000004770.1"/>
    <property type="gene ID" value="ENSBIXG00000011078.1"/>
</dbReference>
<evidence type="ECO:0000313" key="3">
    <source>
        <dbReference type="Proteomes" id="UP000429181"/>
    </source>
</evidence>
<dbReference type="Ensembl" id="ENSBIXT00005056267.1">
    <property type="protein sequence ID" value="ENSBIXP00005046511.1"/>
    <property type="gene ID" value="ENSBIXG00005031296.1"/>
</dbReference>
<keyword evidence="2" id="KW-1185">Reference proteome</keyword>
<gene>
    <name evidence="1" type="primary">SMARCE1</name>
</gene>
<dbReference type="Proteomes" id="UP000429181">
    <property type="component" value="Chromosome 19"/>
</dbReference>
<name>A0A4W2BZF2_BOBOX</name>
<reference evidence="2 3" key="1">
    <citation type="submission" date="2018-11" db="EMBL/GenBank/DDBJ databases">
        <title>Haplotype-resolved cattle genomes.</title>
        <authorList>
            <person name="Low W.Y."/>
            <person name="Tearle R."/>
            <person name="Bickhart D.M."/>
            <person name="Rosen B.D."/>
            <person name="Koren S."/>
            <person name="Rhie A."/>
            <person name="Hiendleder S."/>
            <person name="Phillippy A.M."/>
            <person name="Smith T.P.L."/>
            <person name="Williams J.L."/>
        </authorList>
    </citation>
    <scope>NUCLEOTIDE SEQUENCE [LARGE SCALE GENOMIC DNA]</scope>
</reference>
<organism evidence="1 2">
    <name type="scientific">Bos indicus x Bos taurus</name>
    <name type="common">Hybrid cattle</name>
    <dbReference type="NCBI Taxonomy" id="30522"/>
    <lineage>
        <taxon>Eukaryota</taxon>
        <taxon>Metazoa</taxon>
        <taxon>Chordata</taxon>
        <taxon>Craniata</taxon>
        <taxon>Vertebrata</taxon>
        <taxon>Euteleostomi</taxon>
        <taxon>Mammalia</taxon>
        <taxon>Eutheria</taxon>
        <taxon>Laurasiatheria</taxon>
        <taxon>Artiodactyla</taxon>
        <taxon>Ruminantia</taxon>
        <taxon>Pecora</taxon>
        <taxon>Bovidae</taxon>
        <taxon>Bovinae</taxon>
        <taxon>Bos</taxon>
    </lineage>
</organism>
<dbReference type="AlphaFoldDB" id="A0A4W2BZF2"/>
<evidence type="ECO:0000313" key="2">
    <source>
        <dbReference type="Proteomes" id="UP000314981"/>
    </source>
</evidence>
<dbReference type="Proteomes" id="UP000314981">
    <property type="component" value="Chromosome 19"/>
</dbReference>
<reference evidence="1" key="2">
    <citation type="submission" date="2025-05" db="UniProtKB">
        <authorList>
            <consortium name="Ensembl"/>
        </authorList>
    </citation>
    <scope>IDENTIFICATION</scope>
</reference>
<proteinExistence type="predicted"/>
<evidence type="ECO:0000313" key="1">
    <source>
        <dbReference type="Ensembl" id="ENSBIXP00000004770.1"/>
    </source>
</evidence>
<sequence>MSKRPSYAPPPTPAPATVSFNFLVNVIAESGLDTKTQMSSSDSHSVITATG</sequence>
<dbReference type="GeneTree" id="ENSGT00390000003628"/>
<protein>
    <submittedName>
        <fullName evidence="1">SWI/SNF related BAF chromatin remodeling complex subunit E1</fullName>
    </submittedName>
</protein>